<evidence type="ECO:0000313" key="2">
    <source>
        <dbReference type="Proteomes" id="UP001651690"/>
    </source>
</evidence>
<keyword evidence="2" id="KW-1185">Reference proteome</keyword>
<dbReference type="EMBL" id="JANDBD010000007">
    <property type="protein sequence ID" value="MCP9274200.1"/>
    <property type="molecule type" value="Genomic_DNA"/>
</dbReference>
<evidence type="ECO:0000313" key="1">
    <source>
        <dbReference type="EMBL" id="MCP9274200.1"/>
    </source>
</evidence>
<comment type="caution">
    <text evidence="1">The sequence shown here is derived from an EMBL/GenBank/DDBJ whole genome shotgun (WGS) entry which is preliminary data.</text>
</comment>
<sequence length="103" mass="11268">MTETNHSHSFDSVVNWLRAGYPDGVPPKDYFPLLALLKRSLTEDEVVRAAQAVLKSNTGDTVTEDEIRTAVAAIIDKEPNPEEIHQVASRLASVGWPLAATAR</sequence>
<dbReference type="Gene3D" id="6.10.140.2080">
    <property type="match status" value="1"/>
</dbReference>
<proteinExistence type="predicted"/>
<dbReference type="Gene3D" id="1.10.10.2390">
    <property type="match status" value="1"/>
</dbReference>
<dbReference type="InterPro" id="IPR021784">
    <property type="entry name" value="DUF3349"/>
</dbReference>
<reference evidence="1 2" key="1">
    <citation type="submission" date="2022-06" db="EMBL/GenBank/DDBJ databases">
        <title>Mycolicibacterium sp. CAU 1645 isolated from seawater.</title>
        <authorList>
            <person name="Kim W."/>
        </authorList>
    </citation>
    <scope>NUCLEOTIDE SEQUENCE [LARGE SCALE GENOMIC DNA]</scope>
    <source>
        <strain evidence="1 2">CAU 1645</strain>
    </source>
</reference>
<name>A0ABT1M6K2_9MYCO</name>
<protein>
    <submittedName>
        <fullName evidence="1">DUF3349 domain-containing protein</fullName>
    </submittedName>
</protein>
<gene>
    <name evidence="1" type="ORF">NM203_18590</name>
</gene>
<dbReference type="Proteomes" id="UP001651690">
    <property type="component" value="Unassembled WGS sequence"/>
</dbReference>
<organism evidence="1 2">
    <name type="scientific">Mycolicibacterium arenosum</name>
    <dbReference type="NCBI Taxonomy" id="2952157"/>
    <lineage>
        <taxon>Bacteria</taxon>
        <taxon>Bacillati</taxon>
        <taxon>Actinomycetota</taxon>
        <taxon>Actinomycetes</taxon>
        <taxon>Mycobacteriales</taxon>
        <taxon>Mycobacteriaceae</taxon>
        <taxon>Mycolicibacterium</taxon>
    </lineage>
</organism>
<dbReference type="RefSeq" id="WP_255061556.1">
    <property type="nucleotide sequence ID" value="NZ_JANDBD010000007.1"/>
</dbReference>
<dbReference type="Pfam" id="PF11829">
    <property type="entry name" value="DUF3349"/>
    <property type="match status" value="1"/>
</dbReference>
<accession>A0ABT1M6K2</accession>